<dbReference type="Gene3D" id="3.30.70.270">
    <property type="match status" value="1"/>
</dbReference>
<keyword evidence="2" id="KW-1185">Reference proteome</keyword>
<gene>
    <name evidence="1" type="ordered locus">Igag_0619</name>
</gene>
<reference evidence="1 2" key="1">
    <citation type="journal article" date="2010" name="Stand. Genomic Sci.">
        <title>Complete genome sequence of Ignisphaera aggregans type strain (AQ1.S1).</title>
        <authorList>
            <person name="Goker M."/>
            <person name="Held B."/>
            <person name="Lapidus A."/>
            <person name="Nolan M."/>
            <person name="Spring S."/>
            <person name="Yasawong M."/>
            <person name="Lucas S."/>
            <person name="Glavina Del Rio T."/>
            <person name="Tice H."/>
            <person name="Cheng J.F."/>
            <person name="Goodwin L."/>
            <person name="Tapia R."/>
            <person name="Pitluck S."/>
            <person name="Liolios K."/>
            <person name="Ivanova N."/>
            <person name="Mavromatis K."/>
            <person name="Mikhailova N."/>
            <person name="Pati A."/>
            <person name="Chen A."/>
            <person name="Palaniappan K."/>
            <person name="Brambilla E."/>
            <person name="Land M."/>
            <person name="Hauser L."/>
            <person name="Chang Y.J."/>
            <person name="Jeffries C.D."/>
            <person name="Brettin T."/>
            <person name="Detter J.C."/>
            <person name="Han C."/>
            <person name="Rohde M."/>
            <person name="Sikorski J."/>
            <person name="Woyke T."/>
            <person name="Bristow J."/>
            <person name="Eisen J.A."/>
            <person name="Markowitz V."/>
            <person name="Hugenholtz P."/>
            <person name="Kyrpides N.C."/>
            <person name="Klenk H.P."/>
        </authorList>
    </citation>
    <scope>NUCLEOTIDE SEQUENCE [LARGE SCALE GENOMIC DNA]</scope>
    <source>
        <strain evidence="2">DSM 17230 / JCM 13409 / AQ1.S1</strain>
    </source>
</reference>
<proteinExistence type="predicted"/>
<evidence type="ECO:0000313" key="2">
    <source>
        <dbReference type="Proteomes" id="UP000001304"/>
    </source>
</evidence>
<evidence type="ECO:0000313" key="1">
    <source>
        <dbReference type="EMBL" id="ADM27453.1"/>
    </source>
</evidence>
<organism evidence="1 2">
    <name type="scientific">Ignisphaera aggregans (strain DSM 17230 / JCM 13409 / AQ1.S1)</name>
    <dbReference type="NCBI Taxonomy" id="583356"/>
    <lineage>
        <taxon>Archaea</taxon>
        <taxon>Thermoproteota</taxon>
        <taxon>Thermoprotei</taxon>
        <taxon>Desulfurococcales</taxon>
        <taxon>Desulfurococcaceae</taxon>
        <taxon>Ignisphaera</taxon>
    </lineage>
</organism>
<dbReference type="BioCyc" id="IAGG583356:GHAH-619-MONOMER"/>
<dbReference type="HOGENOM" id="CLU_382486_0_0_2"/>
<name>E0SSI1_IGNAA</name>
<dbReference type="STRING" id="583356.Igag_0619"/>
<dbReference type="AlphaFoldDB" id="E0SSI1"/>
<dbReference type="Proteomes" id="UP000001304">
    <property type="component" value="Chromosome"/>
</dbReference>
<sequence>MIDIARLRQYLGELTNILSRDDTILIVISIRKVHQFLGYSQRLVDVRGRNGFLIVLRKLVASVLSRYLERYGCRAYVLRCGGNAIYVAGTNCGDIINKYLNVFHSDVVSLINIVSHMLIPAEVSLKIFRGGSNGLQQLYSYTATGFAEIYGGGYIGSRDGFSATPSKLYCSICGAYTQGFSLHDANSIGNKLVAHVIREEESLCIKDILFRLIGRVLNSPIVIGIILPNLTNIPSTTLRDTAIAYFKSDDPGYAELIVKVYRHQETSIDSKLFLDDATLIGITIGSSDHRVSIAYALIGFAKGLNIYQVSKREDVYSVLKEIDSIYNRYVEDVTKILDILVRNRDRVDDRIYELVTAIYSCIQRGLSSGYVPYLYPDTLQQNPVLDHEIFYINAKGDLKILDIETLASVSDSGTIAIIQSDGDNFGTLTNPFKLINRVKEIRNSMENMFSNLLHLDVDEERNPLTYIWDYAIEYIMMHILKKSLAISYLSPLRMLIVYIGGDENLFISTLTGRRPEERLSNLFEHIKRFRGLVIDMAIKALQIVMREDTEGIRDILKRYKISTLSSVAIIIHPKFPLYVAMKILSSVLDQVKNVARDSIAVFSLDSIVYPEPSEQWFVEPIVILIPNTVLEQDNIIRNSFTEYLNRSELIDVFAKVYSYCLLEKRNIRCVIDTLDKILDIVYDELGMVATKRLVRYIIANTQYIVSSPRYGVFNTFKNIERGL</sequence>
<dbReference type="EMBL" id="CP002098">
    <property type="protein sequence ID" value="ADM27453.1"/>
    <property type="molecule type" value="Genomic_DNA"/>
</dbReference>
<accession>E0SSI1</accession>
<protein>
    <submittedName>
        <fullName evidence="1">Uncharacterized protein</fullName>
    </submittedName>
</protein>
<dbReference type="InterPro" id="IPR043128">
    <property type="entry name" value="Rev_trsase/Diguanyl_cyclase"/>
</dbReference>
<dbReference type="KEGG" id="iag:Igag_0619"/>